<keyword evidence="6 7" id="KW-0472">Membrane</keyword>
<gene>
    <name evidence="9" type="ORF">IAB80_11210</name>
</gene>
<evidence type="ECO:0000256" key="4">
    <source>
        <dbReference type="ARBA" id="ARBA00022692"/>
    </source>
</evidence>
<dbReference type="Gene3D" id="1.20.1250.20">
    <property type="entry name" value="MFS general substrate transporter like domains"/>
    <property type="match status" value="2"/>
</dbReference>
<evidence type="ECO:0000256" key="5">
    <source>
        <dbReference type="ARBA" id="ARBA00022989"/>
    </source>
</evidence>
<evidence type="ECO:0000256" key="2">
    <source>
        <dbReference type="ARBA" id="ARBA00022448"/>
    </source>
</evidence>
<feature type="transmembrane region" description="Helical" evidence="7">
    <location>
        <begin position="224"/>
        <end position="249"/>
    </location>
</feature>
<accession>A0A9D9NN08</accession>
<proteinExistence type="predicted"/>
<feature type="transmembrane region" description="Helical" evidence="7">
    <location>
        <begin position="141"/>
        <end position="161"/>
    </location>
</feature>
<dbReference type="InterPro" id="IPR036259">
    <property type="entry name" value="MFS_trans_sf"/>
</dbReference>
<feature type="transmembrane region" description="Helical" evidence="7">
    <location>
        <begin position="361"/>
        <end position="382"/>
    </location>
</feature>
<dbReference type="AlphaFoldDB" id="A0A9D9NN08"/>
<dbReference type="PANTHER" id="PTHR23522:SF4">
    <property type="entry name" value="NUCLEOSIDE PERMEASE NUPG-RELATED"/>
    <property type="match status" value="1"/>
</dbReference>
<feature type="domain" description="Major facilitator superfamily (MFS) profile" evidence="8">
    <location>
        <begin position="223"/>
        <end position="436"/>
    </location>
</feature>
<evidence type="ECO:0000256" key="7">
    <source>
        <dbReference type="SAM" id="Phobius"/>
    </source>
</evidence>
<sequence length="436" mass="47750">MKEKSVRVRLVIMSFLQFAVWGAYLTSMGNYLGKAGLSEHIGWFYSMQGIVSIFMPALVGIIADKFIPAQKVLSICHGIAGLAMLAAGYYCMSAGGGVEFGVLFPLYGLSVAFYMPTIALSNSVAYNILESNGYDSVRDFPPIRVFGTIGFICSMLFVNFMKDSSGVQFQSTYFQFITSGVLGLVLMLYALTLQNCPVKASREHKGLAEALGLKAFTLFKDRQMAVFFIFSMLLGVALQITNGYANPFITSFKAIPEYAGTFGAENANALISISQVSETLGILLIPVCLRRFGIKKVMLIAMIAWFFRFGLFGVGNPGPGVWMFILSMLVYGVAFDFFNISGSLYVNERTSEDIRSSAQGLFMLMTNGIGASIGMICAQAVVNHFTYSSEIDGVFYTVGNWSAAWYIFAAYSLVVAILFAIFFKDPDKSVQRGKNV</sequence>
<feature type="transmembrane region" description="Helical" evidence="7">
    <location>
        <begin position="12"/>
        <end position="31"/>
    </location>
</feature>
<organism evidence="9 10">
    <name type="scientific">Candidatus Cryptobacteroides excrementipullorum</name>
    <dbReference type="NCBI Taxonomy" id="2840761"/>
    <lineage>
        <taxon>Bacteria</taxon>
        <taxon>Pseudomonadati</taxon>
        <taxon>Bacteroidota</taxon>
        <taxon>Bacteroidia</taxon>
        <taxon>Bacteroidales</taxon>
        <taxon>Candidatus Cryptobacteroides</taxon>
    </lineage>
</organism>
<protein>
    <submittedName>
        <fullName evidence="9">MFS transporter</fullName>
    </submittedName>
</protein>
<feature type="transmembrane region" description="Helical" evidence="7">
    <location>
        <begin position="173"/>
        <end position="192"/>
    </location>
</feature>
<feature type="transmembrane region" description="Helical" evidence="7">
    <location>
        <begin position="269"/>
        <end position="289"/>
    </location>
</feature>
<evidence type="ECO:0000256" key="3">
    <source>
        <dbReference type="ARBA" id="ARBA00022475"/>
    </source>
</evidence>
<keyword evidence="4 7" id="KW-0812">Transmembrane</keyword>
<dbReference type="InterPro" id="IPR020846">
    <property type="entry name" value="MFS_dom"/>
</dbReference>
<feature type="transmembrane region" description="Helical" evidence="7">
    <location>
        <begin position="402"/>
        <end position="423"/>
    </location>
</feature>
<keyword evidence="2" id="KW-0813">Transport</keyword>
<dbReference type="InterPro" id="IPR004740">
    <property type="entry name" value="Nuc_H_symport"/>
</dbReference>
<feature type="transmembrane region" description="Helical" evidence="7">
    <location>
        <begin position="102"/>
        <end position="129"/>
    </location>
</feature>
<feature type="transmembrane region" description="Helical" evidence="7">
    <location>
        <begin position="296"/>
        <end position="315"/>
    </location>
</feature>
<dbReference type="PANTHER" id="PTHR23522">
    <property type="entry name" value="BLL5896 PROTEIN"/>
    <property type="match status" value="1"/>
</dbReference>
<evidence type="ECO:0000313" key="9">
    <source>
        <dbReference type="EMBL" id="MBO8479435.1"/>
    </source>
</evidence>
<reference evidence="9" key="2">
    <citation type="journal article" date="2021" name="PeerJ">
        <title>Extensive microbial diversity within the chicken gut microbiome revealed by metagenomics and culture.</title>
        <authorList>
            <person name="Gilroy R."/>
            <person name="Ravi A."/>
            <person name="Getino M."/>
            <person name="Pursley I."/>
            <person name="Horton D.L."/>
            <person name="Alikhan N.F."/>
            <person name="Baker D."/>
            <person name="Gharbi K."/>
            <person name="Hall N."/>
            <person name="Watson M."/>
            <person name="Adriaenssens E.M."/>
            <person name="Foster-Nyarko E."/>
            <person name="Jarju S."/>
            <person name="Secka A."/>
            <person name="Antonio M."/>
            <person name="Oren A."/>
            <person name="Chaudhuri R.R."/>
            <person name="La Ragione R."/>
            <person name="Hildebrand F."/>
            <person name="Pallen M.J."/>
        </authorList>
    </citation>
    <scope>NUCLEOTIDE SEQUENCE</scope>
    <source>
        <strain evidence="9">2478</strain>
    </source>
</reference>
<evidence type="ECO:0000256" key="6">
    <source>
        <dbReference type="ARBA" id="ARBA00023136"/>
    </source>
</evidence>
<feature type="transmembrane region" description="Helical" evidence="7">
    <location>
        <begin position="321"/>
        <end position="340"/>
    </location>
</feature>
<dbReference type="GO" id="GO:0005886">
    <property type="term" value="C:plasma membrane"/>
    <property type="evidence" value="ECO:0007669"/>
    <property type="project" value="UniProtKB-SubCell"/>
</dbReference>
<evidence type="ECO:0000259" key="8">
    <source>
        <dbReference type="PROSITE" id="PS50850"/>
    </source>
</evidence>
<dbReference type="Proteomes" id="UP000823771">
    <property type="component" value="Unassembled WGS sequence"/>
</dbReference>
<feature type="transmembrane region" description="Helical" evidence="7">
    <location>
        <begin position="43"/>
        <end position="63"/>
    </location>
</feature>
<keyword evidence="3" id="KW-1003">Cell membrane</keyword>
<dbReference type="Pfam" id="PF03825">
    <property type="entry name" value="Nuc_H_symport"/>
    <property type="match status" value="1"/>
</dbReference>
<dbReference type="GO" id="GO:0015213">
    <property type="term" value="F:uridine transmembrane transporter activity"/>
    <property type="evidence" value="ECO:0007669"/>
    <property type="project" value="TreeGrafter"/>
</dbReference>
<evidence type="ECO:0000256" key="1">
    <source>
        <dbReference type="ARBA" id="ARBA00004651"/>
    </source>
</evidence>
<reference evidence="9" key="1">
    <citation type="submission" date="2020-10" db="EMBL/GenBank/DDBJ databases">
        <authorList>
            <person name="Gilroy R."/>
        </authorList>
    </citation>
    <scope>NUCLEOTIDE SEQUENCE</scope>
    <source>
        <strain evidence="9">2478</strain>
    </source>
</reference>
<dbReference type="EMBL" id="JADILZ010000109">
    <property type="protein sequence ID" value="MBO8479435.1"/>
    <property type="molecule type" value="Genomic_DNA"/>
</dbReference>
<dbReference type="SUPFAM" id="SSF103473">
    <property type="entry name" value="MFS general substrate transporter"/>
    <property type="match status" value="2"/>
</dbReference>
<dbReference type="GO" id="GO:0015212">
    <property type="term" value="F:cytidine transmembrane transporter activity"/>
    <property type="evidence" value="ECO:0007669"/>
    <property type="project" value="TreeGrafter"/>
</dbReference>
<feature type="transmembrane region" description="Helical" evidence="7">
    <location>
        <begin position="72"/>
        <end position="90"/>
    </location>
</feature>
<name>A0A9D9NN08_9BACT</name>
<keyword evidence="5 7" id="KW-1133">Transmembrane helix</keyword>
<evidence type="ECO:0000313" key="10">
    <source>
        <dbReference type="Proteomes" id="UP000823771"/>
    </source>
</evidence>
<comment type="subcellular location">
    <subcellularLocation>
        <location evidence="1">Cell membrane</location>
        <topology evidence="1">Multi-pass membrane protein</topology>
    </subcellularLocation>
</comment>
<comment type="caution">
    <text evidence="9">The sequence shown here is derived from an EMBL/GenBank/DDBJ whole genome shotgun (WGS) entry which is preliminary data.</text>
</comment>
<dbReference type="PROSITE" id="PS50850">
    <property type="entry name" value="MFS"/>
    <property type="match status" value="1"/>
</dbReference>